<evidence type="ECO:0000313" key="3">
    <source>
        <dbReference type="Proteomes" id="UP001151002"/>
    </source>
</evidence>
<evidence type="ECO:0000256" key="1">
    <source>
        <dbReference type="SAM" id="Phobius"/>
    </source>
</evidence>
<sequence>MRRLSSLYAAIGAVLLLGSFVLLFPLRHTEGFADELRINIGANLFDLVLAVLVLQPLVLSLNRNAVRWRDQLDYREVIRLIDRAHDQVDIWKHWTGLLEPAYEKDFIAAVRAALDRGVRFRILLTDPSSPDAAERARQVAPTDALALMRQNIERLDAFLGELPERHRPLFQVRISPVGPAHAFYRVDDWLSYGLFRDRRMSENLQREVRVRGDVGGLALEAFTTRWNAPGLREIPEHYRMPLRFTIGAETVEHELRYVLHEGEHWVDVHPQALPHAFHPDHEVSDGHDSFVLADAAAETPERVLALYSAKYGPGRSAVLLRLTRP</sequence>
<name>A0ABT4B6F4_9ACTN</name>
<feature type="transmembrane region" description="Helical" evidence="1">
    <location>
        <begin position="7"/>
        <end position="26"/>
    </location>
</feature>
<keyword evidence="1" id="KW-0812">Transmembrane</keyword>
<keyword evidence="1" id="KW-1133">Transmembrane helix</keyword>
<proteinExistence type="predicted"/>
<feature type="transmembrane region" description="Helical" evidence="1">
    <location>
        <begin position="38"/>
        <end position="59"/>
    </location>
</feature>
<dbReference type="SUPFAM" id="SSF56024">
    <property type="entry name" value="Phospholipase D/nuclease"/>
    <property type="match status" value="1"/>
</dbReference>
<keyword evidence="1" id="KW-0472">Membrane</keyword>
<dbReference type="Proteomes" id="UP001151002">
    <property type="component" value="Unassembled WGS sequence"/>
</dbReference>
<gene>
    <name evidence="2" type="ORF">OWR29_24695</name>
</gene>
<organism evidence="2 3">
    <name type="scientific">Paractinoplanes pyxinae</name>
    <dbReference type="NCBI Taxonomy" id="2997416"/>
    <lineage>
        <taxon>Bacteria</taxon>
        <taxon>Bacillati</taxon>
        <taxon>Actinomycetota</taxon>
        <taxon>Actinomycetes</taxon>
        <taxon>Micromonosporales</taxon>
        <taxon>Micromonosporaceae</taxon>
        <taxon>Paractinoplanes</taxon>
    </lineage>
</organism>
<evidence type="ECO:0000313" key="2">
    <source>
        <dbReference type="EMBL" id="MCY1141210.1"/>
    </source>
</evidence>
<accession>A0ABT4B6F4</accession>
<reference evidence="2" key="1">
    <citation type="submission" date="2022-11" db="EMBL/GenBank/DDBJ databases">
        <authorList>
            <person name="Somphong A."/>
            <person name="Phongsopitanun W."/>
        </authorList>
    </citation>
    <scope>NUCLEOTIDE SEQUENCE</scope>
    <source>
        <strain evidence="2">Pm04-4</strain>
    </source>
</reference>
<keyword evidence="3" id="KW-1185">Reference proteome</keyword>
<dbReference type="EMBL" id="JAPNTZ010000008">
    <property type="protein sequence ID" value="MCY1141210.1"/>
    <property type="molecule type" value="Genomic_DNA"/>
</dbReference>
<comment type="caution">
    <text evidence="2">The sequence shown here is derived from an EMBL/GenBank/DDBJ whole genome shotgun (WGS) entry which is preliminary data.</text>
</comment>
<dbReference type="RefSeq" id="WP_267565578.1">
    <property type="nucleotide sequence ID" value="NZ_JAPNTZ010000008.1"/>
</dbReference>
<protein>
    <submittedName>
        <fullName evidence="2">Uncharacterized protein</fullName>
    </submittedName>
</protein>